<dbReference type="EC" id="3.1.4.-" evidence="2"/>
<evidence type="ECO:0000256" key="1">
    <source>
        <dbReference type="ARBA" id="ARBA00008950"/>
    </source>
</evidence>
<evidence type="ECO:0000313" key="4">
    <source>
        <dbReference type="EMBL" id="GAA0752174.1"/>
    </source>
</evidence>
<dbReference type="InterPro" id="IPR024654">
    <property type="entry name" value="Calcineurin-like_PHP_lpxH"/>
</dbReference>
<accession>A0ABN1K1K1</accession>
<evidence type="ECO:0000256" key="2">
    <source>
        <dbReference type="RuleBase" id="RU362039"/>
    </source>
</evidence>
<dbReference type="RefSeq" id="WP_141289471.1">
    <property type="nucleotide sequence ID" value="NZ_BAAAEW010000014.1"/>
</dbReference>
<sequence length="153" mass="16208">MLRIGLISDTHGLLRPEALSFLRGSDHIVHAGDICEPSVLEQLATIAPVTAVRGNNDRGAWAEALRAIEYLQFGGVTIAVVHDLADLDVDPPAAGLRAVISGHSHRPSMTERDGVLYLNPGSAGPRRFKLPVSVGELQISGDAVSGKLVELMS</sequence>
<dbReference type="PANTHER" id="PTHR11124">
    <property type="entry name" value="VACUOLAR SORTING PROTEIN VPS29"/>
    <property type="match status" value="1"/>
</dbReference>
<dbReference type="EMBL" id="BAAAEW010000014">
    <property type="protein sequence ID" value="GAA0752174.1"/>
    <property type="molecule type" value="Genomic_DNA"/>
</dbReference>
<feature type="domain" description="Calcineurin-like phosphoesterase" evidence="3">
    <location>
        <begin position="2"/>
        <end position="139"/>
    </location>
</feature>
<keyword evidence="5" id="KW-1185">Reference proteome</keyword>
<gene>
    <name evidence="4" type="ORF">GCM10009107_25740</name>
</gene>
<organism evidence="4 5">
    <name type="scientific">Ideonella azotifigens</name>
    <dbReference type="NCBI Taxonomy" id="513160"/>
    <lineage>
        <taxon>Bacteria</taxon>
        <taxon>Pseudomonadati</taxon>
        <taxon>Pseudomonadota</taxon>
        <taxon>Betaproteobacteria</taxon>
        <taxon>Burkholderiales</taxon>
        <taxon>Sphaerotilaceae</taxon>
        <taxon>Ideonella</taxon>
    </lineage>
</organism>
<comment type="caution">
    <text evidence="4">The sequence shown here is derived from an EMBL/GenBank/DDBJ whole genome shotgun (WGS) entry which is preliminary data.</text>
</comment>
<reference evidence="4 5" key="1">
    <citation type="journal article" date="2019" name="Int. J. Syst. Evol. Microbiol.">
        <title>The Global Catalogue of Microorganisms (GCM) 10K type strain sequencing project: providing services to taxonomists for standard genome sequencing and annotation.</title>
        <authorList>
            <consortium name="The Broad Institute Genomics Platform"/>
            <consortium name="The Broad Institute Genome Sequencing Center for Infectious Disease"/>
            <person name="Wu L."/>
            <person name="Ma J."/>
        </authorList>
    </citation>
    <scope>NUCLEOTIDE SEQUENCE [LARGE SCALE GENOMIC DNA]</scope>
    <source>
        <strain evidence="4 5">JCM 15503</strain>
    </source>
</reference>
<evidence type="ECO:0000313" key="5">
    <source>
        <dbReference type="Proteomes" id="UP001500279"/>
    </source>
</evidence>
<dbReference type="Gene3D" id="3.60.21.10">
    <property type="match status" value="1"/>
</dbReference>
<proteinExistence type="inferred from homology"/>
<dbReference type="InterPro" id="IPR000979">
    <property type="entry name" value="Phosphodiesterase_MJ0936/Vps29"/>
</dbReference>
<dbReference type="NCBIfam" id="TIGR00040">
    <property type="entry name" value="yfcE"/>
    <property type="match status" value="1"/>
</dbReference>
<protein>
    <recommendedName>
        <fullName evidence="2">Phosphoesterase</fullName>
        <ecNumber evidence="2">3.1.4.-</ecNumber>
    </recommendedName>
</protein>
<dbReference type="InterPro" id="IPR029052">
    <property type="entry name" value="Metallo-depent_PP-like"/>
</dbReference>
<dbReference type="Proteomes" id="UP001500279">
    <property type="component" value="Unassembled WGS sequence"/>
</dbReference>
<comment type="cofactor">
    <cofactor evidence="2">
        <name>a divalent metal cation</name>
        <dbReference type="ChEBI" id="CHEBI:60240"/>
    </cofactor>
</comment>
<dbReference type="Pfam" id="PF12850">
    <property type="entry name" value="Metallophos_2"/>
    <property type="match status" value="1"/>
</dbReference>
<evidence type="ECO:0000259" key="3">
    <source>
        <dbReference type="Pfam" id="PF12850"/>
    </source>
</evidence>
<keyword evidence="2" id="KW-0479">Metal-binding</keyword>
<comment type="similarity">
    <text evidence="1 2">Belongs to the metallophosphoesterase superfamily. YfcE family.</text>
</comment>
<dbReference type="SUPFAM" id="SSF56300">
    <property type="entry name" value="Metallo-dependent phosphatases"/>
    <property type="match status" value="1"/>
</dbReference>
<name>A0ABN1K1K1_9BURK</name>